<accession>A0A1F8GXH9</accession>
<dbReference type="CDD" id="cd04301">
    <property type="entry name" value="NAT_SF"/>
    <property type="match status" value="1"/>
</dbReference>
<dbReference type="Pfam" id="PF00583">
    <property type="entry name" value="Acetyltransf_1"/>
    <property type="match status" value="1"/>
</dbReference>
<reference evidence="2 3" key="1">
    <citation type="journal article" date="2016" name="Nat. Commun.">
        <title>Thousands of microbial genomes shed light on interconnected biogeochemical processes in an aquifer system.</title>
        <authorList>
            <person name="Anantharaman K."/>
            <person name="Brown C.T."/>
            <person name="Hug L.A."/>
            <person name="Sharon I."/>
            <person name="Castelle C.J."/>
            <person name="Probst A.J."/>
            <person name="Thomas B.C."/>
            <person name="Singh A."/>
            <person name="Wilkins M.J."/>
            <person name="Karaoz U."/>
            <person name="Brodie E.L."/>
            <person name="Williams K.H."/>
            <person name="Hubbard S.S."/>
            <person name="Banfield J.F."/>
        </authorList>
    </citation>
    <scope>NUCLEOTIDE SEQUENCE [LARGE SCALE GENOMIC DNA]</scope>
</reference>
<name>A0A1F8GXH9_9BACT</name>
<dbReference type="SUPFAM" id="SSF55729">
    <property type="entry name" value="Acyl-CoA N-acyltransferases (Nat)"/>
    <property type="match status" value="1"/>
</dbReference>
<dbReference type="PROSITE" id="PS51186">
    <property type="entry name" value="GNAT"/>
    <property type="match status" value="1"/>
</dbReference>
<gene>
    <name evidence="2" type="ORF">A3A33_01150</name>
</gene>
<proteinExistence type="predicted"/>
<sequence>MEGTTIYSGTTKKGIDVVIRYPTADDLDEMLRYINILSAEQTFIRFQGEHVTREFEQEFLTSTLEKISKKDMVYLCTVHEGHIIGMAAIEMRGKIEEHIGDFGISIAKDFRNEGIGTLLMNLVLEEAQKNLPNLKICTLTVFGNNHIARQMYKNMGFREFGILPRGALHKGELIDHVYMYKDLDAWIMDNTIETTPSKKYVLEWRKP</sequence>
<dbReference type="STRING" id="1802701.A3A33_01150"/>
<evidence type="ECO:0000313" key="2">
    <source>
        <dbReference type="EMBL" id="OGN29366.1"/>
    </source>
</evidence>
<comment type="caution">
    <text evidence="2">The sequence shown here is derived from an EMBL/GenBank/DDBJ whole genome shotgun (WGS) entry which is preliminary data.</text>
</comment>
<dbReference type="Proteomes" id="UP000179047">
    <property type="component" value="Unassembled WGS sequence"/>
</dbReference>
<dbReference type="InterPro" id="IPR000182">
    <property type="entry name" value="GNAT_dom"/>
</dbReference>
<organism evidence="2 3">
    <name type="scientific">Candidatus Yanofskybacteria bacterium RIFCSPLOWO2_01_FULL_49_25</name>
    <dbReference type="NCBI Taxonomy" id="1802701"/>
    <lineage>
        <taxon>Bacteria</taxon>
        <taxon>Candidatus Yanofskyibacteriota</taxon>
    </lineage>
</organism>
<feature type="domain" description="N-acetyltransferase" evidence="1">
    <location>
        <begin position="17"/>
        <end position="184"/>
    </location>
</feature>
<protein>
    <recommendedName>
        <fullName evidence="1">N-acetyltransferase domain-containing protein</fullName>
    </recommendedName>
</protein>
<dbReference type="PANTHER" id="PTHR43328:SF1">
    <property type="entry name" value="N-ACETYLTRANSFERASE DOMAIN-CONTAINING PROTEIN"/>
    <property type="match status" value="1"/>
</dbReference>
<dbReference type="InterPro" id="IPR016181">
    <property type="entry name" value="Acyl_CoA_acyltransferase"/>
</dbReference>
<dbReference type="PANTHER" id="PTHR43328">
    <property type="entry name" value="ACETYLTRANSFERASE-RELATED"/>
    <property type="match status" value="1"/>
</dbReference>
<evidence type="ECO:0000313" key="3">
    <source>
        <dbReference type="Proteomes" id="UP000179047"/>
    </source>
</evidence>
<dbReference type="AlphaFoldDB" id="A0A1F8GXH9"/>
<dbReference type="Gene3D" id="3.40.630.30">
    <property type="match status" value="1"/>
</dbReference>
<dbReference type="GO" id="GO:0016747">
    <property type="term" value="F:acyltransferase activity, transferring groups other than amino-acyl groups"/>
    <property type="evidence" value="ECO:0007669"/>
    <property type="project" value="InterPro"/>
</dbReference>
<dbReference type="EMBL" id="MGKP01000007">
    <property type="protein sequence ID" value="OGN29366.1"/>
    <property type="molecule type" value="Genomic_DNA"/>
</dbReference>
<evidence type="ECO:0000259" key="1">
    <source>
        <dbReference type="PROSITE" id="PS51186"/>
    </source>
</evidence>